<feature type="chain" id="PRO_5028205236" evidence="4">
    <location>
        <begin position="24"/>
        <end position="178"/>
    </location>
</feature>
<dbReference type="Gene3D" id="1.20.140.40">
    <property type="entry name" value="Invertase/pectin methylesterase inhibitor family protein"/>
    <property type="match status" value="1"/>
</dbReference>
<dbReference type="PANTHER" id="PTHR36710:SF18">
    <property type="entry name" value="PECTINESTERASE INHIBITOR 5-RELATED"/>
    <property type="match status" value="1"/>
</dbReference>
<dbReference type="GeneID" id="111293521"/>
<organism evidence="6 7">
    <name type="scientific">Durio zibethinus</name>
    <name type="common">Durian</name>
    <dbReference type="NCBI Taxonomy" id="66656"/>
    <lineage>
        <taxon>Eukaryota</taxon>
        <taxon>Viridiplantae</taxon>
        <taxon>Streptophyta</taxon>
        <taxon>Embryophyta</taxon>
        <taxon>Tracheophyta</taxon>
        <taxon>Spermatophyta</taxon>
        <taxon>Magnoliopsida</taxon>
        <taxon>eudicotyledons</taxon>
        <taxon>Gunneridae</taxon>
        <taxon>Pentapetalae</taxon>
        <taxon>rosids</taxon>
        <taxon>malvids</taxon>
        <taxon>Malvales</taxon>
        <taxon>Malvaceae</taxon>
        <taxon>Helicteroideae</taxon>
        <taxon>Durio</taxon>
    </lineage>
</organism>
<evidence type="ECO:0000256" key="2">
    <source>
        <dbReference type="ARBA" id="ARBA00023157"/>
    </source>
</evidence>
<dbReference type="SUPFAM" id="SSF101148">
    <property type="entry name" value="Plant invertase/pectin methylesterase inhibitor"/>
    <property type="match status" value="1"/>
</dbReference>
<dbReference type="NCBIfam" id="TIGR01614">
    <property type="entry name" value="PME_inhib"/>
    <property type="match status" value="1"/>
</dbReference>
<dbReference type="GO" id="GO:0046910">
    <property type="term" value="F:pectinesterase inhibitor activity"/>
    <property type="evidence" value="ECO:0007669"/>
    <property type="project" value="UniProtKB-ARBA"/>
</dbReference>
<dbReference type="Proteomes" id="UP000515121">
    <property type="component" value="Unplaced"/>
</dbReference>
<dbReference type="FunFam" id="1.20.140.40:FF:000008">
    <property type="entry name" value="Invertase/pectin methylesterase inhibitor family protein"/>
    <property type="match status" value="1"/>
</dbReference>
<feature type="signal peptide" evidence="4">
    <location>
        <begin position="1"/>
        <end position="23"/>
    </location>
</feature>
<dbReference type="AlphaFoldDB" id="A0A6P5YNX3"/>
<evidence type="ECO:0000256" key="4">
    <source>
        <dbReference type="SAM" id="SignalP"/>
    </source>
</evidence>
<dbReference type="PANTHER" id="PTHR36710">
    <property type="entry name" value="PECTINESTERASE INHIBITOR-LIKE"/>
    <property type="match status" value="1"/>
</dbReference>
<dbReference type="SMART" id="SM00856">
    <property type="entry name" value="PMEI"/>
    <property type="match status" value="1"/>
</dbReference>
<evidence type="ECO:0000313" key="6">
    <source>
        <dbReference type="Proteomes" id="UP000515121"/>
    </source>
</evidence>
<gene>
    <name evidence="7" type="primary">LOC111293521</name>
</gene>
<keyword evidence="6" id="KW-1185">Reference proteome</keyword>
<dbReference type="KEGG" id="dzi:111293521"/>
<keyword evidence="1 4" id="KW-0732">Signal</keyword>
<dbReference type="InterPro" id="IPR052421">
    <property type="entry name" value="PCW_Enzyme_Inhibitor"/>
</dbReference>
<dbReference type="OrthoDB" id="764172at2759"/>
<protein>
    <submittedName>
        <fullName evidence="7">Cell wall / vacuolar inhibitor of fructosidase 1-like</fullName>
    </submittedName>
</protein>
<evidence type="ECO:0000313" key="7">
    <source>
        <dbReference type="RefSeq" id="XP_022741980.1"/>
    </source>
</evidence>
<proteinExistence type="inferred from homology"/>
<reference evidence="7" key="1">
    <citation type="submission" date="2025-08" db="UniProtKB">
        <authorList>
            <consortium name="RefSeq"/>
        </authorList>
    </citation>
    <scope>IDENTIFICATION</scope>
    <source>
        <tissue evidence="7">Fruit stalk</tissue>
    </source>
</reference>
<dbReference type="CDD" id="cd15796">
    <property type="entry name" value="CIF_like"/>
    <property type="match status" value="1"/>
</dbReference>
<name>A0A6P5YNX3_DURZI</name>
<accession>A0A6P5YNX3</accession>
<comment type="similarity">
    <text evidence="3">Belongs to the PMEI family.</text>
</comment>
<feature type="domain" description="Pectinesterase inhibitor" evidence="5">
    <location>
        <begin position="31"/>
        <end position="173"/>
    </location>
</feature>
<dbReference type="Pfam" id="PF04043">
    <property type="entry name" value="PMEI"/>
    <property type="match status" value="1"/>
</dbReference>
<evidence type="ECO:0000259" key="5">
    <source>
        <dbReference type="SMART" id="SM00856"/>
    </source>
</evidence>
<evidence type="ECO:0000256" key="1">
    <source>
        <dbReference type="ARBA" id="ARBA00022729"/>
    </source>
</evidence>
<dbReference type="InterPro" id="IPR035513">
    <property type="entry name" value="Invertase/methylesterase_inhib"/>
</dbReference>
<sequence length="178" mass="19532">MNKLMRQILTALLLILILEFLATTSVSVTKKGVDLIQETCKHTGFFNLCVSSLRSDPRSSNADLEGLARISVEILQDKAKDTLTYVGNLFKHVSDPVLYRSYGSCIEYYRASVERQLPEAIDALASKNYVTSKNDAAAAATNVDSCEQQFANKSPFNDRDKVVHDLALVASSIIGLLG</sequence>
<dbReference type="InterPro" id="IPR006501">
    <property type="entry name" value="Pectinesterase_inhib_dom"/>
</dbReference>
<dbReference type="RefSeq" id="XP_022741980.1">
    <property type="nucleotide sequence ID" value="XM_022886245.1"/>
</dbReference>
<evidence type="ECO:0000256" key="3">
    <source>
        <dbReference type="ARBA" id="ARBA00038471"/>
    </source>
</evidence>
<keyword evidence="2" id="KW-1015">Disulfide bond</keyword>
<dbReference type="InterPro" id="IPR034087">
    <property type="entry name" value="C/VIF1"/>
</dbReference>